<reference evidence="2" key="1">
    <citation type="submission" date="2021-03" db="EMBL/GenBank/DDBJ databases">
        <title>Bacillus suaedae sp. nov., isolated from Suaeda aralocaspica.</title>
        <authorList>
            <person name="Lei R.F.R."/>
        </authorList>
    </citation>
    <scope>NUCLEOTIDE SEQUENCE</scope>
    <source>
        <strain evidence="2">YZJH907-2</strain>
    </source>
</reference>
<keyword evidence="3" id="KW-1185">Reference proteome</keyword>
<gene>
    <name evidence="2" type="ORF">J7W16_03460</name>
</gene>
<feature type="transmembrane region" description="Helical" evidence="1">
    <location>
        <begin position="7"/>
        <end position="28"/>
    </location>
</feature>
<dbReference type="AlphaFoldDB" id="A0A940WT56"/>
<evidence type="ECO:0000313" key="3">
    <source>
        <dbReference type="Proteomes" id="UP000678228"/>
    </source>
</evidence>
<organism evidence="2 3">
    <name type="scientific">Halalkalibacter suaedae</name>
    <dbReference type="NCBI Taxonomy" id="2822140"/>
    <lineage>
        <taxon>Bacteria</taxon>
        <taxon>Bacillati</taxon>
        <taxon>Bacillota</taxon>
        <taxon>Bacilli</taxon>
        <taxon>Bacillales</taxon>
        <taxon>Bacillaceae</taxon>
        <taxon>Halalkalibacter</taxon>
    </lineage>
</organism>
<feature type="transmembrane region" description="Helical" evidence="1">
    <location>
        <begin position="34"/>
        <end position="52"/>
    </location>
</feature>
<dbReference type="Proteomes" id="UP000678228">
    <property type="component" value="Unassembled WGS sequence"/>
</dbReference>
<evidence type="ECO:0000256" key="1">
    <source>
        <dbReference type="SAM" id="Phobius"/>
    </source>
</evidence>
<dbReference type="EMBL" id="JAGKSQ010000001">
    <property type="protein sequence ID" value="MBP3950177.1"/>
    <property type="molecule type" value="Genomic_DNA"/>
</dbReference>
<accession>A0A940WT56</accession>
<proteinExistence type="predicted"/>
<keyword evidence="1" id="KW-0472">Membrane</keyword>
<evidence type="ECO:0000313" key="2">
    <source>
        <dbReference type="EMBL" id="MBP3950177.1"/>
    </source>
</evidence>
<keyword evidence="1" id="KW-1133">Transmembrane helix</keyword>
<name>A0A940WT56_9BACI</name>
<sequence length="93" mass="10049">MSRALKWITGLSEAVLGIPIVGAAIVIGNGWMPLGIMLILHIITLFVTKGVGGRTRGSILGIITSCLAWIPFVGMIMHTVTAVFLLFDAFRRR</sequence>
<protein>
    <submittedName>
        <fullName evidence="2">Uncharacterized protein</fullName>
    </submittedName>
</protein>
<feature type="transmembrane region" description="Helical" evidence="1">
    <location>
        <begin position="59"/>
        <end position="87"/>
    </location>
</feature>
<keyword evidence="1" id="KW-0812">Transmembrane</keyword>
<dbReference type="RefSeq" id="WP_210595787.1">
    <property type="nucleotide sequence ID" value="NZ_JAGKSQ010000001.1"/>
</dbReference>
<comment type="caution">
    <text evidence="2">The sequence shown here is derived from an EMBL/GenBank/DDBJ whole genome shotgun (WGS) entry which is preliminary data.</text>
</comment>